<organism evidence="1 2">
    <name type="scientific">Portunus trituberculatus</name>
    <name type="common">Swimming crab</name>
    <name type="synonym">Neptunus trituberculatus</name>
    <dbReference type="NCBI Taxonomy" id="210409"/>
    <lineage>
        <taxon>Eukaryota</taxon>
        <taxon>Metazoa</taxon>
        <taxon>Ecdysozoa</taxon>
        <taxon>Arthropoda</taxon>
        <taxon>Crustacea</taxon>
        <taxon>Multicrustacea</taxon>
        <taxon>Malacostraca</taxon>
        <taxon>Eumalacostraca</taxon>
        <taxon>Eucarida</taxon>
        <taxon>Decapoda</taxon>
        <taxon>Pleocyemata</taxon>
        <taxon>Brachyura</taxon>
        <taxon>Eubrachyura</taxon>
        <taxon>Portunoidea</taxon>
        <taxon>Portunidae</taxon>
        <taxon>Portuninae</taxon>
        <taxon>Portunus</taxon>
    </lineage>
</organism>
<dbReference type="AlphaFoldDB" id="A0A5B7H4F9"/>
<dbReference type="Proteomes" id="UP000324222">
    <property type="component" value="Unassembled WGS sequence"/>
</dbReference>
<accession>A0A5B7H4F9</accession>
<evidence type="ECO:0000313" key="1">
    <source>
        <dbReference type="EMBL" id="MPC64786.1"/>
    </source>
</evidence>
<name>A0A5B7H4F9_PORTR</name>
<protein>
    <submittedName>
        <fullName evidence="1">Uncharacterized protein</fullName>
    </submittedName>
</protein>
<evidence type="ECO:0000313" key="2">
    <source>
        <dbReference type="Proteomes" id="UP000324222"/>
    </source>
</evidence>
<keyword evidence="2" id="KW-1185">Reference proteome</keyword>
<reference evidence="1 2" key="1">
    <citation type="submission" date="2019-05" db="EMBL/GenBank/DDBJ databases">
        <title>Another draft genome of Portunus trituberculatus and its Hox gene families provides insights of decapod evolution.</title>
        <authorList>
            <person name="Jeong J.-H."/>
            <person name="Song I."/>
            <person name="Kim S."/>
            <person name="Choi T."/>
            <person name="Kim D."/>
            <person name="Ryu S."/>
            <person name="Kim W."/>
        </authorList>
    </citation>
    <scope>NUCLEOTIDE SEQUENCE [LARGE SCALE GENOMIC DNA]</scope>
    <source>
        <tissue evidence="1">Muscle</tissue>
    </source>
</reference>
<dbReference type="EMBL" id="VSRR010022578">
    <property type="protein sequence ID" value="MPC64786.1"/>
    <property type="molecule type" value="Genomic_DNA"/>
</dbReference>
<proteinExistence type="predicted"/>
<sequence>MFARCCDNKVQSDIFMRLVLAPVCRGGTVGEAQEAPLLELFITTATLSGSTYFRSVPKPLSSVAWNIHEVSARSGRQKAYFSTSREK</sequence>
<comment type="caution">
    <text evidence="1">The sequence shown here is derived from an EMBL/GenBank/DDBJ whole genome shotgun (WGS) entry which is preliminary data.</text>
</comment>
<gene>
    <name evidence="1" type="ORF">E2C01_058907</name>
</gene>